<accession>A0ABM6F2Z9</accession>
<evidence type="ECO:0000313" key="2">
    <source>
        <dbReference type="EMBL" id="AOZ05795.1"/>
    </source>
</evidence>
<organism evidence="2 3">
    <name type="scientific">Cupriavidus malaysiensis</name>
    <dbReference type="NCBI Taxonomy" id="367825"/>
    <lineage>
        <taxon>Bacteria</taxon>
        <taxon>Pseudomonadati</taxon>
        <taxon>Pseudomonadota</taxon>
        <taxon>Betaproteobacteria</taxon>
        <taxon>Burkholderiales</taxon>
        <taxon>Burkholderiaceae</taxon>
        <taxon>Cupriavidus</taxon>
    </lineage>
</organism>
<gene>
    <name evidence="2" type="ORF">BKK80_08220</name>
</gene>
<dbReference type="Proteomes" id="UP000177515">
    <property type="component" value="Chromosome 1"/>
</dbReference>
<dbReference type="RefSeq" id="WP_071068840.1">
    <property type="nucleotide sequence ID" value="NZ_CP017754.1"/>
</dbReference>
<name>A0ABM6F2Z9_9BURK</name>
<evidence type="ECO:0000256" key="1">
    <source>
        <dbReference type="SAM" id="MobiDB-lite"/>
    </source>
</evidence>
<proteinExistence type="predicted"/>
<protein>
    <submittedName>
        <fullName evidence="2">Uncharacterized protein</fullName>
    </submittedName>
</protein>
<dbReference type="EMBL" id="CP017754">
    <property type="protein sequence ID" value="AOZ05795.1"/>
    <property type="molecule type" value="Genomic_DNA"/>
</dbReference>
<sequence>MDAQTINDVSNCEEGRYPYPDACVKLVMGRERDALRIPRVAGMVIVSTRDERAEGSFQVHCPDFAPHTVSSLDDVRWQVEQLRILDAQRKDGWLLRKLRKPYMVTFRWTMGVLHRRFILAWSSVDAYRGQVPEPYTGAVIPLCDLETLLARMERVKTGEEKAPYAWDYSDGGDWPRHCERVWNEAPPEDRARMQQTLNVMAAYRSSRPGDPSASETKGTTDPERSA</sequence>
<keyword evidence="3" id="KW-1185">Reference proteome</keyword>
<evidence type="ECO:0000313" key="3">
    <source>
        <dbReference type="Proteomes" id="UP000177515"/>
    </source>
</evidence>
<reference evidence="2 3" key="1">
    <citation type="submission" date="2016-10" db="EMBL/GenBank/DDBJ databases">
        <title>Complete genome sequences of three Cupriavidus strains isolated from various Malaysian environments.</title>
        <authorList>
            <person name="Abdullah A.A.-A."/>
            <person name="Shafie N.A.H."/>
            <person name="Lau N.S."/>
        </authorList>
    </citation>
    <scope>NUCLEOTIDE SEQUENCE [LARGE SCALE GENOMIC DNA]</scope>
    <source>
        <strain evidence="2 3">USMAA1020</strain>
    </source>
</reference>
<feature type="region of interest" description="Disordered" evidence="1">
    <location>
        <begin position="202"/>
        <end position="226"/>
    </location>
</feature>